<keyword evidence="1" id="KW-1133">Transmembrane helix</keyword>
<dbReference type="Proteomes" id="UP001501729">
    <property type="component" value="Unassembled WGS sequence"/>
</dbReference>
<feature type="transmembrane region" description="Helical" evidence="1">
    <location>
        <begin position="123"/>
        <end position="145"/>
    </location>
</feature>
<comment type="caution">
    <text evidence="3">The sequence shown here is derived from an EMBL/GenBank/DDBJ whole genome shotgun (WGS) entry which is preliminary data.</text>
</comment>
<keyword evidence="4" id="KW-1185">Reference proteome</keyword>
<dbReference type="Pfam" id="PF25928">
    <property type="entry name" value="DUF7973"/>
    <property type="match status" value="1"/>
</dbReference>
<evidence type="ECO:0000256" key="1">
    <source>
        <dbReference type="SAM" id="Phobius"/>
    </source>
</evidence>
<evidence type="ECO:0000259" key="2">
    <source>
        <dbReference type="Pfam" id="PF25928"/>
    </source>
</evidence>
<feature type="domain" description="DUF7973" evidence="2">
    <location>
        <begin position="7"/>
        <end position="378"/>
    </location>
</feature>
<dbReference type="EMBL" id="BAABKX010000001">
    <property type="protein sequence ID" value="GAA5043512.1"/>
    <property type="molecule type" value="Genomic_DNA"/>
</dbReference>
<feature type="transmembrane region" description="Helical" evidence="1">
    <location>
        <begin position="352"/>
        <end position="375"/>
    </location>
</feature>
<keyword evidence="1" id="KW-0472">Membrane</keyword>
<evidence type="ECO:0000313" key="3">
    <source>
        <dbReference type="EMBL" id="GAA5043512.1"/>
    </source>
</evidence>
<protein>
    <recommendedName>
        <fullName evidence="2">DUF7973 domain-containing protein</fullName>
    </recommendedName>
</protein>
<evidence type="ECO:0000313" key="4">
    <source>
        <dbReference type="Proteomes" id="UP001501729"/>
    </source>
</evidence>
<feature type="transmembrane region" description="Helical" evidence="1">
    <location>
        <begin position="12"/>
        <end position="40"/>
    </location>
</feature>
<dbReference type="AlphaFoldDB" id="A0AAV3UCP9"/>
<name>A0AAV3UCP9_9EURY</name>
<reference evidence="3 4" key="1">
    <citation type="journal article" date="2019" name="Int. J. Syst. Evol. Microbiol.">
        <title>The Global Catalogue of Microorganisms (GCM) 10K type strain sequencing project: providing services to taxonomists for standard genome sequencing and annotation.</title>
        <authorList>
            <consortium name="The Broad Institute Genomics Platform"/>
            <consortium name="The Broad Institute Genome Sequencing Center for Infectious Disease"/>
            <person name="Wu L."/>
            <person name="Ma J."/>
        </authorList>
    </citation>
    <scope>NUCLEOTIDE SEQUENCE [LARGE SCALE GENOMIC DNA]</scope>
    <source>
        <strain evidence="3 4">JCM 17504</strain>
    </source>
</reference>
<gene>
    <name evidence="3" type="ORF">GCM10025751_08320</name>
</gene>
<dbReference type="GeneID" id="68611383"/>
<feature type="transmembrane region" description="Helical" evidence="1">
    <location>
        <begin position="310"/>
        <end position="331"/>
    </location>
</feature>
<proteinExistence type="predicted"/>
<organism evidence="3 4">
    <name type="scientific">Haladaptatus pallidirubidus</name>
    <dbReference type="NCBI Taxonomy" id="1008152"/>
    <lineage>
        <taxon>Archaea</taxon>
        <taxon>Methanobacteriati</taxon>
        <taxon>Methanobacteriota</taxon>
        <taxon>Stenosarchaea group</taxon>
        <taxon>Halobacteria</taxon>
        <taxon>Halobacteriales</taxon>
        <taxon>Haladaptataceae</taxon>
        <taxon>Haladaptatus</taxon>
    </lineage>
</organism>
<keyword evidence="1" id="KW-0812">Transmembrane</keyword>
<sequence>MADLSPLFAVEMLIAAFAGGAFGAALGALPAFIFTGFMVIAGESANIIGKAVAGASQSGPAGELAAVGITGSIAFGAPFSPAISFAGGAAAAAYAAKRGYMESGFDYHNAKDIAFAQGTKPDVLAVGGLFGIIGYWLTELSAAFAMPYDPIAMGVVLSAIIHRLVFGYDIIGDTGKGLLNMKPFEDGSRRIIGEAATEDGETTPDEPVADGGATAQGRFVVEPWLPHQYKWANVATIGLVVGILAAFIAYETGSPFLAFGISAASLVFLNCGVEKIPVTHHMSLPASTAALALAPASASVSQIPPSEVAAAVPLLPALVVGGIFGVVCALAGEVVQRVFYAHADTHLDPPAAAIVVGTLLIAVLTILGVFPQAVWVPTFGL</sequence>
<dbReference type="RefSeq" id="WP_227775620.1">
    <property type="nucleotide sequence ID" value="NZ_BAABKX010000001.1"/>
</dbReference>
<dbReference type="InterPro" id="IPR058279">
    <property type="entry name" value="DUF7973"/>
</dbReference>
<accession>A0AAV3UCP9</accession>
<feature type="transmembrane region" description="Helical" evidence="1">
    <location>
        <begin position="151"/>
        <end position="171"/>
    </location>
</feature>
<feature type="transmembrane region" description="Helical" evidence="1">
    <location>
        <begin position="231"/>
        <end position="250"/>
    </location>
</feature>